<dbReference type="Proteomes" id="UP000799539">
    <property type="component" value="Unassembled WGS sequence"/>
</dbReference>
<evidence type="ECO:0000313" key="2">
    <source>
        <dbReference type="Proteomes" id="UP000799539"/>
    </source>
</evidence>
<dbReference type="OrthoDB" id="5391496at2759"/>
<dbReference type="EMBL" id="ML992663">
    <property type="protein sequence ID" value="KAF2217271.1"/>
    <property type="molecule type" value="Genomic_DNA"/>
</dbReference>
<sequence length="225" mass="24824">MASSGHVVLEIRNVQEFVQHVLKAHAPPSTLIVCSSKEDFLIAFKEPPATTSRSMDGLDDWMQTPTLRLLSTSRTLKVAFCTDITHLRAYLAAYGMNVAKRAGETDTALRRKDAQPILAIMNPLELHRPTSAFSAQGLNRTFANAVEAAHSTNSKLILAEPQSQPEDIGGSHAQIQQPSSWDEELPILNMTTKRLGDLSVGRTVKARTVAQRWCTCEQMPQPVQH</sequence>
<gene>
    <name evidence="1" type="ORF">CERZMDRAFT_93320</name>
</gene>
<dbReference type="AlphaFoldDB" id="A0A6A6FV57"/>
<protein>
    <submittedName>
        <fullName evidence="1">Uncharacterized protein</fullName>
    </submittedName>
</protein>
<organism evidence="1 2">
    <name type="scientific">Cercospora zeae-maydis SCOH1-5</name>
    <dbReference type="NCBI Taxonomy" id="717836"/>
    <lineage>
        <taxon>Eukaryota</taxon>
        <taxon>Fungi</taxon>
        <taxon>Dikarya</taxon>
        <taxon>Ascomycota</taxon>
        <taxon>Pezizomycotina</taxon>
        <taxon>Dothideomycetes</taxon>
        <taxon>Dothideomycetidae</taxon>
        <taxon>Mycosphaerellales</taxon>
        <taxon>Mycosphaerellaceae</taxon>
        <taxon>Cercospora</taxon>
    </lineage>
</organism>
<evidence type="ECO:0000313" key="1">
    <source>
        <dbReference type="EMBL" id="KAF2217271.1"/>
    </source>
</evidence>
<reference evidence="1" key="1">
    <citation type="journal article" date="2020" name="Stud. Mycol.">
        <title>101 Dothideomycetes genomes: a test case for predicting lifestyles and emergence of pathogens.</title>
        <authorList>
            <person name="Haridas S."/>
            <person name="Albert R."/>
            <person name="Binder M."/>
            <person name="Bloem J."/>
            <person name="Labutti K."/>
            <person name="Salamov A."/>
            <person name="Andreopoulos B."/>
            <person name="Baker S."/>
            <person name="Barry K."/>
            <person name="Bills G."/>
            <person name="Bluhm B."/>
            <person name="Cannon C."/>
            <person name="Castanera R."/>
            <person name="Culley D."/>
            <person name="Daum C."/>
            <person name="Ezra D."/>
            <person name="Gonzalez J."/>
            <person name="Henrissat B."/>
            <person name="Kuo A."/>
            <person name="Liang C."/>
            <person name="Lipzen A."/>
            <person name="Lutzoni F."/>
            <person name="Magnuson J."/>
            <person name="Mondo S."/>
            <person name="Nolan M."/>
            <person name="Ohm R."/>
            <person name="Pangilinan J."/>
            <person name="Park H.-J."/>
            <person name="Ramirez L."/>
            <person name="Alfaro M."/>
            <person name="Sun H."/>
            <person name="Tritt A."/>
            <person name="Yoshinaga Y."/>
            <person name="Zwiers L.-H."/>
            <person name="Turgeon B."/>
            <person name="Goodwin S."/>
            <person name="Spatafora J."/>
            <person name="Crous P."/>
            <person name="Grigoriev I."/>
        </authorList>
    </citation>
    <scope>NUCLEOTIDE SEQUENCE</scope>
    <source>
        <strain evidence="1">SCOH1-5</strain>
    </source>
</reference>
<accession>A0A6A6FV57</accession>
<keyword evidence="2" id="KW-1185">Reference proteome</keyword>
<proteinExistence type="predicted"/>
<name>A0A6A6FV57_9PEZI</name>